<evidence type="ECO:0000256" key="6">
    <source>
        <dbReference type="ARBA" id="ARBA00022692"/>
    </source>
</evidence>
<evidence type="ECO:0000256" key="10">
    <source>
        <dbReference type="SAM" id="Phobius"/>
    </source>
</evidence>
<evidence type="ECO:0000256" key="1">
    <source>
        <dbReference type="ARBA" id="ARBA00004651"/>
    </source>
</evidence>
<keyword evidence="8 10" id="KW-1133">Transmembrane helix</keyword>
<feature type="transmembrane region" description="Helical" evidence="10">
    <location>
        <begin position="149"/>
        <end position="171"/>
    </location>
</feature>
<feature type="transmembrane region" description="Helical" evidence="10">
    <location>
        <begin position="183"/>
        <end position="205"/>
    </location>
</feature>
<dbReference type="InterPro" id="IPR023596">
    <property type="entry name" value="Peptidase_PrsW_arch/bac"/>
</dbReference>
<dbReference type="Proteomes" id="UP000176308">
    <property type="component" value="Unassembled WGS sequence"/>
</dbReference>
<keyword evidence="7" id="KW-0378">Hydrolase</keyword>
<keyword evidence="9 10" id="KW-0472">Membrane</keyword>
<feature type="transmembrane region" description="Helical" evidence="10">
    <location>
        <begin position="68"/>
        <end position="87"/>
    </location>
</feature>
<comment type="subcellular location">
    <subcellularLocation>
        <location evidence="1">Cell membrane</location>
        <topology evidence="1">Multi-pass membrane protein</topology>
    </subcellularLocation>
</comment>
<evidence type="ECO:0000313" key="12">
    <source>
        <dbReference type="Proteomes" id="UP000176308"/>
    </source>
</evidence>
<dbReference type="EMBL" id="MHOX01000036">
    <property type="protein sequence ID" value="OGZ70093.1"/>
    <property type="molecule type" value="Genomic_DNA"/>
</dbReference>
<keyword evidence="6 10" id="KW-0812">Transmembrane</keyword>
<evidence type="ECO:0000256" key="2">
    <source>
        <dbReference type="ARBA" id="ARBA00009165"/>
    </source>
</evidence>
<evidence type="ECO:0000256" key="7">
    <source>
        <dbReference type="ARBA" id="ARBA00022801"/>
    </source>
</evidence>
<feature type="transmembrane region" description="Helical" evidence="10">
    <location>
        <begin position="211"/>
        <end position="229"/>
    </location>
</feature>
<dbReference type="GO" id="GO:0005886">
    <property type="term" value="C:plasma membrane"/>
    <property type="evidence" value="ECO:0007669"/>
    <property type="project" value="UniProtKB-SubCell"/>
</dbReference>
<feature type="transmembrane region" description="Helical" evidence="10">
    <location>
        <begin position="6"/>
        <end position="24"/>
    </location>
</feature>
<feature type="transmembrane region" description="Helical" evidence="10">
    <location>
        <begin position="36"/>
        <end position="62"/>
    </location>
</feature>
<keyword evidence="5" id="KW-0645">Protease</keyword>
<evidence type="ECO:0000256" key="3">
    <source>
        <dbReference type="ARBA" id="ARBA00018997"/>
    </source>
</evidence>
<evidence type="ECO:0000256" key="5">
    <source>
        <dbReference type="ARBA" id="ARBA00022670"/>
    </source>
</evidence>
<keyword evidence="4" id="KW-1003">Cell membrane</keyword>
<evidence type="ECO:0000256" key="9">
    <source>
        <dbReference type="ARBA" id="ARBA00023136"/>
    </source>
</evidence>
<feature type="transmembrane region" description="Helical" evidence="10">
    <location>
        <begin position="108"/>
        <end position="129"/>
    </location>
</feature>
<evidence type="ECO:0000313" key="11">
    <source>
        <dbReference type="EMBL" id="OGZ70093.1"/>
    </source>
</evidence>
<accession>A0A1G2I5P3</accession>
<protein>
    <recommendedName>
        <fullName evidence="3">Protease PrsW</fullName>
    </recommendedName>
</protein>
<dbReference type="PANTHER" id="PTHR36844">
    <property type="entry name" value="PROTEASE PRSW"/>
    <property type="match status" value="1"/>
</dbReference>
<evidence type="ECO:0000256" key="4">
    <source>
        <dbReference type="ARBA" id="ARBA00022475"/>
    </source>
</evidence>
<evidence type="ECO:0000256" key="8">
    <source>
        <dbReference type="ARBA" id="ARBA00022989"/>
    </source>
</evidence>
<comment type="caution">
    <text evidence="11">The sequence shown here is derived from an EMBL/GenBank/DDBJ whole genome shotgun (WGS) entry which is preliminary data.</text>
</comment>
<dbReference type="PANTHER" id="PTHR36844:SF1">
    <property type="entry name" value="PROTEASE PRSW"/>
    <property type="match status" value="1"/>
</dbReference>
<proteinExistence type="inferred from homology"/>
<dbReference type="GO" id="GO:0008233">
    <property type="term" value="F:peptidase activity"/>
    <property type="evidence" value="ECO:0007669"/>
    <property type="project" value="UniProtKB-KW"/>
</dbReference>
<dbReference type="PIRSF" id="PIRSF016933">
    <property type="entry name" value="PrsW"/>
    <property type="match status" value="1"/>
</dbReference>
<reference evidence="11 12" key="1">
    <citation type="journal article" date="2016" name="Nat. Commun.">
        <title>Thousands of microbial genomes shed light on interconnected biogeochemical processes in an aquifer system.</title>
        <authorList>
            <person name="Anantharaman K."/>
            <person name="Brown C.T."/>
            <person name="Hug L.A."/>
            <person name="Sharon I."/>
            <person name="Castelle C.J."/>
            <person name="Probst A.J."/>
            <person name="Thomas B.C."/>
            <person name="Singh A."/>
            <person name="Wilkins M.J."/>
            <person name="Karaoz U."/>
            <person name="Brodie E.L."/>
            <person name="Williams K.H."/>
            <person name="Hubbard S.S."/>
            <person name="Banfield J.F."/>
        </authorList>
    </citation>
    <scope>NUCLEOTIDE SEQUENCE [LARGE SCALE GENOMIC DNA]</scope>
</reference>
<dbReference type="Pfam" id="PF13367">
    <property type="entry name" value="PrsW-protease"/>
    <property type="match status" value="1"/>
</dbReference>
<name>A0A1G2I5P3_9BACT</name>
<organism evidence="11 12">
    <name type="scientific">Candidatus Staskawiczbacteria bacterium RIFCSPLOWO2_01_FULL_33_9</name>
    <dbReference type="NCBI Taxonomy" id="1802211"/>
    <lineage>
        <taxon>Bacteria</taxon>
        <taxon>Candidatus Staskawicziibacteriota</taxon>
    </lineage>
</organism>
<dbReference type="GO" id="GO:0006508">
    <property type="term" value="P:proteolysis"/>
    <property type="evidence" value="ECO:0007669"/>
    <property type="project" value="UniProtKB-KW"/>
</dbReference>
<comment type="similarity">
    <text evidence="2">Belongs to the protease PrsW family.</text>
</comment>
<dbReference type="AlphaFoldDB" id="A0A1G2I5P3"/>
<gene>
    <name evidence="11" type="ORF">A2904_00330</name>
</gene>
<dbReference type="InterPro" id="IPR026898">
    <property type="entry name" value="PrsW"/>
</dbReference>
<sequence length="247" mass="28305">MDYKIILYIFFGILPSLVWLSYYLRKDSHPEPKLMILKVFILGFLITLPVFLVQIGLSALLVEVKLPTFIISILYWFFVIALTEEFFKYLVVKKAIFKNSNLDEPLDIMIYMIIAALGFAALENILYLFSPADNLSFNQVLNNTFMISFVRFIGATFLHTLASGTLGYFLVIESHQIKKSGWFSFLGLFLASTLHGFYNFSIMTFKGTLQVAVPITILVGLAIFVFWAFNRVKNMKSVVEVIKIKIK</sequence>